<sequence length="587" mass="67611">MFKNIKKSFIKKLFLSLTLLYILIFLVIFLFQSTVFEQFYTNRTINTTKNEIENILPLESVADINEIILDFSQETQTTSLLVPTNSLTNQLGLLQLQIVEVIQDNITYEIYMPNHDDVYLIGSTVDATIVYHAPTERYIPVSLSVNGERIIHSGSGRINPMFSDYSPDLDLSSTFTITGEILSSEVIKNTTQSPINPIISNEILNILSENYEDLTVFSESSYYYVSTNETNNEQSLVYFVNTSIEDTPYTLIAVYPMSQITRIVSAVRTLNIYTFIIVVGVLMIAAFFYSKQFSKPLVTLNNAAKKLSNLDFSHNPITIETKDEFQELAFNINTLSANLEMTLSQLSKQNKQLSQSLEIENKNDERRKEFIRGMSHELKTPLSVIQASSEALEHNLFETKAEQTKQLKLIQQEIKNTNKMIKNMMLVYQSDTPQYKQYYQKFYIDNLIEQVVSRLQLLAFQKELEIKMDLLHVELLSDPQKLELVLSNLLTNAIKYTPTNETIEIKVIQDKNDLTISVTNYGITIPDEEIERLFEPFYRVSKERSRHEGSTGLGLYIVNQTLNQFRSECHVKNVEKGVHFWFTIQIL</sequence>
<dbReference type="EC" id="2.7.13.3" evidence="3"/>
<keyword evidence="9" id="KW-1133">Transmembrane helix</keyword>
<evidence type="ECO:0000256" key="2">
    <source>
        <dbReference type="ARBA" id="ARBA00004370"/>
    </source>
</evidence>
<evidence type="ECO:0000256" key="1">
    <source>
        <dbReference type="ARBA" id="ARBA00000085"/>
    </source>
</evidence>
<dbReference type="GO" id="GO:0005886">
    <property type="term" value="C:plasma membrane"/>
    <property type="evidence" value="ECO:0007669"/>
    <property type="project" value="TreeGrafter"/>
</dbReference>
<organism evidence="10 11">
    <name type="scientific">Mariniplasma anaerobium</name>
    <dbReference type="NCBI Taxonomy" id="2735436"/>
    <lineage>
        <taxon>Bacteria</taxon>
        <taxon>Bacillati</taxon>
        <taxon>Mycoplasmatota</taxon>
        <taxon>Mollicutes</taxon>
        <taxon>Acholeplasmatales</taxon>
        <taxon>Acholeplasmataceae</taxon>
        <taxon>Mariniplasma</taxon>
    </lineage>
</organism>
<keyword evidence="5" id="KW-0808">Transferase</keyword>
<dbReference type="InterPro" id="IPR005467">
    <property type="entry name" value="His_kinase_dom"/>
</dbReference>
<dbReference type="KEGG" id="manr:MPAN_008090"/>
<evidence type="ECO:0000256" key="8">
    <source>
        <dbReference type="SAM" id="Coils"/>
    </source>
</evidence>
<keyword evidence="9" id="KW-0812">Transmembrane</keyword>
<dbReference type="InterPro" id="IPR003594">
    <property type="entry name" value="HATPase_dom"/>
</dbReference>
<keyword evidence="4" id="KW-0597">Phosphoprotein</keyword>
<evidence type="ECO:0000256" key="4">
    <source>
        <dbReference type="ARBA" id="ARBA00022553"/>
    </source>
</evidence>
<dbReference type="PROSITE" id="PS50109">
    <property type="entry name" value="HIS_KIN"/>
    <property type="match status" value="1"/>
</dbReference>
<dbReference type="SMART" id="SM00387">
    <property type="entry name" value="HATPase_c"/>
    <property type="match status" value="1"/>
</dbReference>
<dbReference type="PANTHER" id="PTHR45453:SF1">
    <property type="entry name" value="PHOSPHATE REGULON SENSOR PROTEIN PHOR"/>
    <property type="match status" value="1"/>
</dbReference>
<evidence type="ECO:0000256" key="5">
    <source>
        <dbReference type="ARBA" id="ARBA00022679"/>
    </source>
</evidence>
<dbReference type="FunFam" id="3.30.565.10:FF:000006">
    <property type="entry name" value="Sensor histidine kinase WalK"/>
    <property type="match status" value="1"/>
</dbReference>
<evidence type="ECO:0000256" key="6">
    <source>
        <dbReference type="ARBA" id="ARBA00022777"/>
    </source>
</evidence>
<dbReference type="SMART" id="SM00304">
    <property type="entry name" value="HAMP"/>
    <property type="match status" value="1"/>
</dbReference>
<dbReference type="InterPro" id="IPR036097">
    <property type="entry name" value="HisK_dim/P_sf"/>
</dbReference>
<dbReference type="Pfam" id="PF00512">
    <property type="entry name" value="HisKA"/>
    <property type="match status" value="1"/>
</dbReference>
<dbReference type="Gene3D" id="1.10.287.130">
    <property type="match status" value="1"/>
</dbReference>
<feature type="coiled-coil region" evidence="8">
    <location>
        <begin position="336"/>
        <end position="363"/>
    </location>
</feature>
<dbReference type="GO" id="GO:0000155">
    <property type="term" value="F:phosphorelay sensor kinase activity"/>
    <property type="evidence" value="ECO:0007669"/>
    <property type="project" value="InterPro"/>
</dbReference>
<dbReference type="PANTHER" id="PTHR45453">
    <property type="entry name" value="PHOSPHATE REGULON SENSOR PROTEIN PHOR"/>
    <property type="match status" value="1"/>
</dbReference>
<dbReference type="InterPro" id="IPR004358">
    <property type="entry name" value="Sig_transdc_His_kin-like_C"/>
</dbReference>
<dbReference type="Pfam" id="PF00672">
    <property type="entry name" value="HAMP"/>
    <property type="match status" value="1"/>
</dbReference>
<dbReference type="InterPro" id="IPR003660">
    <property type="entry name" value="HAMP_dom"/>
</dbReference>
<dbReference type="SMART" id="SM00388">
    <property type="entry name" value="HisKA"/>
    <property type="match status" value="1"/>
</dbReference>
<dbReference type="GO" id="GO:0016036">
    <property type="term" value="P:cellular response to phosphate starvation"/>
    <property type="evidence" value="ECO:0007669"/>
    <property type="project" value="TreeGrafter"/>
</dbReference>
<proteinExistence type="predicted"/>
<dbReference type="RefSeq" id="WP_176238746.1">
    <property type="nucleotide sequence ID" value="NZ_AP024412.1"/>
</dbReference>
<dbReference type="EMBL" id="AP024412">
    <property type="protein sequence ID" value="BCR35916.1"/>
    <property type="molecule type" value="Genomic_DNA"/>
</dbReference>
<keyword evidence="7" id="KW-0902">Two-component regulatory system</keyword>
<name>A0A7U9XW25_9MOLU</name>
<keyword evidence="11" id="KW-1185">Reference proteome</keyword>
<comment type="catalytic activity">
    <reaction evidence="1">
        <text>ATP + protein L-histidine = ADP + protein N-phospho-L-histidine.</text>
        <dbReference type="EC" id="2.7.13.3"/>
    </reaction>
</comment>
<evidence type="ECO:0000256" key="3">
    <source>
        <dbReference type="ARBA" id="ARBA00012438"/>
    </source>
</evidence>
<evidence type="ECO:0000256" key="7">
    <source>
        <dbReference type="ARBA" id="ARBA00023012"/>
    </source>
</evidence>
<dbReference type="SUPFAM" id="SSF158472">
    <property type="entry name" value="HAMP domain-like"/>
    <property type="match status" value="1"/>
</dbReference>
<evidence type="ECO:0000313" key="11">
    <source>
        <dbReference type="Proteomes" id="UP000620133"/>
    </source>
</evidence>
<dbReference type="InterPro" id="IPR036890">
    <property type="entry name" value="HATPase_C_sf"/>
</dbReference>
<dbReference type="Gene3D" id="3.30.565.10">
    <property type="entry name" value="Histidine kinase-like ATPase, C-terminal domain"/>
    <property type="match status" value="1"/>
</dbReference>
<reference evidence="10" key="1">
    <citation type="submission" date="2021-01" db="EMBL/GenBank/DDBJ databases">
        <title>Draft genome sequence of Acholeplasmataceae bacterium strain Mahy22.</title>
        <authorList>
            <person name="Watanabe M."/>
            <person name="Kojima H."/>
            <person name="Fukui M."/>
        </authorList>
    </citation>
    <scope>NUCLEOTIDE SEQUENCE</scope>
    <source>
        <strain evidence="10">Mahy22</strain>
    </source>
</reference>
<dbReference type="Pfam" id="PF02518">
    <property type="entry name" value="HATPase_c"/>
    <property type="match status" value="1"/>
</dbReference>
<accession>A0A7U9XW25</accession>
<dbReference type="SUPFAM" id="SSF47384">
    <property type="entry name" value="Homodimeric domain of signal transducing histidine kinase"/>
    <property type="match status" value="1"/>
</dbReference>
<dbReference type="SUPFAM" id="SSF55874">
    <property type="entry name" value="ATPase domain of HSP90 chaperone/DNA topoisomerase II/histidine kinase"/>
    <property type="match status" value="1"/>
</dbReference>
<keyword evidence="9" id="KW-0472">Membrane</keyword>
<dbReference type="Proteomes" id="UP000620133">
    <property type="component" value="Chromosome"/>
</dbReference>
<comment type="subcellular location">
    <subcellularLocation>
        <location evidence="2">Membrane</location>
    </subcellularLocation>
</comment>
<evidence type="ECO:0000256" key="9">
    <source>
        <dbReference type="SAM" id="Phobius"/>
    </source>
</evidence>
<dbReference type="CDD" id="cd00082">
    <property type="entry name" value="HisKA"/>
    <property type="match status" value="1"/>
</dbReference>
<keyword evidence="6 10" id="KW-0418">Kinase</keyword>
<dbReference type="InterPro" id="IPR050351">
    <property type="entry name" value="BphY/WalK/GraS-like"/>
</dbReference>
<protein>
    <recommendedName>
        <fullName evidence="3">histidine kinase</fullName>
        <ecNumber evidence="3">2.7.13.3</ecNumber>
    </recommendedName>
</protein>
<dbReference type="InterPro" id="IPR003661">
    <property type="entry name" value="HisK_dim/P_dom"/>
</dbReference>
<gene>
    <name evidence="10" type="ORF">MPAN_008090</name>
</gene>
<dbReference type="PRINTS" id="PR00344">
    <property type="entry name" value="BCTRLSENSOR"/>
</dbReference>
<feature type="transmembrane region" description="Helical" evidence="9">
    <location>
        <begin position="270"/>
        <end position="289"/>
    </location>
</feature>
<keyword evidence="8" id="KW-0175">Coiled coil</keyword>
<dbReference type="PROSITE" id="PS50885">
    <property type="entry name" value="HAMP"/>
    <property type="match status" value="1"/>
</dbReference>
<dbReference type="Gene3D" id="6.10.340.10">
    <property type="match status" value="1"/>
</dbReference>
<dbReference type="AlphaFoldDB" id="A0A7U9XW25"/>
<dbReference type="CDD" id="cd06225">
    <property type="entry name" value="HAMP"/>
    <property type="match status" value="1"/>
</dbReference>
<evidence type="ECO:0000313" key="10">
    <source>
        <dbReference type="EMBL" id="BCR35916.1"/>
    </source>
</evidence>
<dbReference type="GO" id="GO:0004721">
    <property type="term" value="F:phosphoprotein phosphatase activity"/>
    <property type="evidence" value="ECO:0007669"/>
    <property type="project" value="TreeGrafter"/>
</dbReference>